<keyword evidence="1" id="KW-0812">Transmembrane</keyword>
<feature type="transmembrane region" description="Helical" evidence="1">
    <location>
        <begin position="218"/>
        <end position="237"/>
    </location>
</feature>
<feature type="transmembrane region" description="Helical" evidence="1">
    <location>
        <begin position="7"/>
        <end position="29"/>
    </location>
</feature>
<accession>A0A3B0XVA7</accession>
<feature type="transmembrane region" description="Helical" evidence="1">
    <location>
        <begin position="168"/>
        <end position="191"/>
    </location>
</feature>
<evidence type="ECO:0008006" key="3">
    <source>
        <dbReference type="Google" id="ProtNLM"/>
    </source>
</evidence>
<evidence type="ECO:0000256" key="1">
    <source>
        <dbReference type="SAM" id="Phobius"/>
    </source>
</evidence>
<keyword evidence="1" id="KW-0472">Membrane</keyword>
<sequence length="311" mass="33219">MRALGRLVVAGPYQAVLVVALCTVLSFLMPPVTSILGYVAAAALALNSLQVGAKSGAIVLLASSALVALLTSFVAGQQALLGIMVILLVLWVPVWLASVVLRETRSLAMAMLVLSLLGMLGVVLVYIVAGDPVQWWPGYVSKQLEAAIAAQPELREQFKQLSDLADRIAPVLAGSISAGLLMNALLCLTLGRWWQAVVLERPGAVRAEFYALRINRSLSLAGILIFALASLDLGIVSTLSLQWALVVMVPFMFVGLAVAHATLNNLKAGFAWLVLVYIVALFVPQLLVALGMLDPWLDPRRRTDRSTSGQD</sequence>
<dbReference type="AlphaFoldDB" id="A0A3B0XVA7"/>
<feature type="transmembrane region" description="Helical" evidence="1">
    <location>
        <begin position="81"/>
        <end position="101"/>
    </location>
</feature>
<feature type="transmembrane region" description="Helical" evidence="1">
    <location>
        <begin position="108"/>
        <end position="129"/>
    </location>
</feature>
<evidence type="ECO:0000313" key="2">
    <source>
        <dbReference type="EMBL" id="VAW72218.1"/>
    </source>
</evidence>
<name>A0A3B0XVA7_9ZZZZ</name>
<protein>
    <recommendedName>
        <fullName evidence="3">DUF2232 domain-containing protein</fullName>
    </recommendedName>
</protein>
<feature type="transmembrane region" description="Helical" evidence="1">
    <location>
        <begin position="243"/>
        <end position="263"/>
    </location>
</feature>
<gene>
    <name evidence="2" type="ORF">MNBD_GAMMA14-357</name>
</gene>
<reference evidence="2" key="1">
    <citation type="submission" date="2018-06" db="EMBL/GenBank/DDBJ databases">
        <authorList>
            <person name="Zhirakovskaya E."/>
        </authorList>
    </citation>
    <scope>NUCLEOTIDE SEQUENCE</scope>
</reference>
<feature type="transmembrane region" description="Helical" evidence="1">
    <location>
        <begin position="58"/>
        <end position="75"/>
    </location>
</feature>
<proteinExistence type="predicted"/>
<feature type="transmembrane region" description="Helical" evidence="1">
    <location>
        <begin position="270"/>
        <end position="293"/>
    </location>
</feature>
<organism evidence="2">
    <name type="scientific">hydrothermal vent metagenome</name>
    <dbReference type="NCBI Taxonomy" id="652676"/>
    <lineage>
        <taxon>unclassified sequences</taxon>
        <taxon>metagenomes</taxon>
        <taxon>ecological metagenomes</taxon>
    </lineage>
</organism>
<keyword evidence="1" id="KW-1133">Transmembrane helix</keyword>
<dbReference type="EMBL" id="UOFM01000012">
    <property type="protein sequence ID" value="VAW72218.1"/>
    <property type="molecule type" value="Genomic_DNA"/>
</dbReference>
<feature type="transmembrane region" description="Helical" evidence="1">
    <location>
        <begin position="35"/>
        <end position="51"/>
    </location>
</feature>